<sequence length="46" mass="5153">MERPLYVEISKNIREMVSNGILKPGERSEIVPNLKACITIKALNIA</sequence>
<name>A0A097AU08_THEKI</name>
<gene>
    <name evidence="1" type="ORF">TKV_c21580</name>
</gene>
<proteinExistence type="predicted"/>
<evidence type="ECO:0000313" key="2">
    <source>
        <dbReference type="Proteomes" id="UP000029669"/>
    </source>
</evidence>
<dbReference type="AlphaFoldDB" id="A0A097AU08"/>
<dbReference type="KEGG" id="tki:TKV_c21580"/>
<dbReference type="HOGENOM" id="CLU_3190092_0_0_9"/>
<evidence type="ECO:0000313" key="1">
    <source>
        <dbReference type="EMBL" id="AIS53290.1"/>
    </source>
</evidence>
<organism evidence="1 2">
    <name type="scientific">Thermoanaerobacter kivui</name>
    <name type="common">Acetogenium kivui</name>
    <dbReference type="NCBI Taxonomy" id="2325"/>
    <lineage>
        <taxon>Bacteria</taxon>
        <taxon>Bacillati</taxon>
        <taxon>Bacillota</taxon>
        <taxon>Clostridia</taxon>
        <taxon>Thermoanaerobacterales</taxon>
        <taxon>Thermoanaerobacteraceae</taxon>
        <taxon>Thermoanaerobacter</taxon>
    </lineage>
</organism>
<protein>
    <submittedName>
        <fullName evidence="1">Uncharacterized protein</fullName>
    </submittedName>
</protein>
<dbReference type="Proteomes" id="UP000029669">
    <property type="component" value="Chromosome"/>
</dbReference>
<dbReference type="RefSeq" id="WP_236617486.1">
    <property type="nucleotide sequence ID" value="NZ_CP009170.1"/>
</dbReference>
<keyword evidence="2" id="KW-1185">Reference proteome</keyword>
<dbReference type="EMBL" id="CP009170">
    <property type="protein sequence ID" value="AIS53290.1"/>
    <property type="molecule type" value="Genomic_DNA"/>
</dbReference>
<reference evidence="2" key="1">
    <citation type="journal article" date="2015" name="Genome Announc.">
        <title>Whole-Genome Sequences of 80 Environmental and Clinical Isolates of Burkholderia pseudomallei.</title>
        <authorList>
            <person name="Johnson S.L."/>
            <person name="Baker A.L."/>
            <person name="Chain P.S."/>
            <person name="Currie B.J."/>
            <person name="Daligault H.E."/>
            <person name="Davenport K.W."/>
            <person name="Davis C.B."/>
            <person name="Inglis T.J."/>
            <person name="Kaestli M."/>
            <person name="Koren S."/>
            <person name="Mayo M."/>
            <person name="Merritt A.J."/>
            <person name="Price E.P."/>
            <person name="Sarovich D.S."/>
            <person name="Warner J."/>
            <person name="Rosovitz M.J."/>
        </authorList>
    </citation>
    <scope>NUCLEOTIDE SEQUENCE [LARGE SCALE GENOMIC DNA]</scope>
    <source>
        <strain evidence="2">DSM 2030</strain>
    </source>
</reference>
<accession>A0A097AU08</accession>